<dbReference type="PANTHER" id="PTHR30024">
    <property type="entry name" value="ALIPHATIC SULFONATES-BINDING PROTEIN-RELATED"/>
    <property type="match status" value="1"/>
</dbReference>
<dbReference type="PIRSF" id="PIRSF027386">
    <property type="entry name" value="UCP027386_ABC_sbc_TM0202"/>
    <property type="match status" value="1"/>
</dbReference>
<dbReference type="Pfam" id="PF09084">
    <property type="entry name" value="NMT1"/>
    <property type="match status" value="1"/>
</dbReference>
<evidence type="ECO:0000313" key="2">
    <source>
        <dbReference type="EMBL" id="SCZ76245.1"/>
    </source>
</evidence>
<dbReference type="EMBL" id="FMWL01000001">
    <property type="protein sequence ID" value="SCZ76245.1"/>
    <property type="molecule type" value="Genomic_DNA"/>
</dbReference>
<name>A0A1G5RQ56_9FIRM</name>
<dbReference type="InterPro" id="IPR027024">
    <property type="entry name" value="UCP027386_ABC_sbc_TM0202"/>
</dbReference>
<dbReference type="SUPFAM" id="SSF53850">
    <property type="entry name" value="Periplasmic binding protein-like II"/>
    <property type="match status" value="1"/>
</dbReference>
<dbReference type="STRING" id="1120920.SAMN03080599_00142"/>
<evidence type="ECO:0000259" key="1">
    <source>
        <dbReference type="Pfam" id="PF09084"/>
    </source>
</evidence>
<dbReference type="OrthoDB" id="9814375at2"/>
<evidence type="ECO:0000313" key="3">
    <source>
        <dbReference type="Proteomes" id="UP000199208"/>
    </source>
</evidence>
<sequence>MTFKSIRNLSKATRAVLTTVLILLLSLGLLAGCSPATEPPAVEPPAPEAPVAEEPAAIETPIKIAALRGPTGMGLVYLMGGPDESKPYEFSIFGAPDELTGKLVSGEVDMAAVPTNLAVALYNKTEGGVRYIATNTLGVNYVLTTDPAIDGFEALRGKTIGISGLGTTAEFIFRHLLIENGIDPEKDVTLDFSLQHADLAAMVTAGKVDVAVLPQPFVTTVMMANENVKIAIDLTETWMEIEGKDAVLPTGGMLVRTEYLEAHPEAVARFLNDYAASVGQVVADPKAASLLVEQFGILPKAAIAEKAIPLSNIVFIDAENSKEFLMSFFEIMMAYDPKTIGGKLPDDAFFAPVK</sequence>
<reference evidence="2 3" key="1">
    <citation type="submission" date="2016-10" db="EMBL/GenBank/DDBJ databases">
        <authorList>
            <person name="de Groot N.N."/>
        </authorList>
    </citation>
    <scope>NUCLEOTIDE SEQUENCE [LARGE SCALE GENOMIC DNA]</scope>
    <source>
        <strain evidence="2 3">DSM 2784</strain>
    </source>
</reference>
<organism evidence="2 3">
    <name type="scientific">Acidaminobacter hydrogenoformans DSM 2784</name>
    <dbReference type="NCBI Taxonomy" id="1120920"/>
    <lineage>
        <taxon>Bacteria</taxon>
        <taxon>Bacillati</taxon>
        <taxon>Bacillota</taxon>
        <taxon>Clostridia</taxon>
        <taxon>Peptostreptococcales</taxon>
        <taxon>Acidaminobacteraceae</taxon>
        <taxon>Acidaminobacter</taxon>
    </lineage>
</organism>
<dbReference type="InterPro" id="IPR015168">
    <property type="entry name" value="SsuA/THI5"/>
</dbReference>
<dbReference type="AlphaFoldDB" id="A0A1G5RQ56"/>
<proteinExistence type="predicted"/>
<dbReference type="PROSITE" id="PS51257">
    <property type="entry name" value="PROKAR_LIPOPROTEIN"/>
    <property type="match status" value="1"/>
</dbReference>
<gene>
    <name evidence="2" type="ORF">SAMN03080599_00142</name>
</gene>
<dbReference type="Proteomes" id="UP000199208">
    <property type="component" value="Unassembled WGS sequence"/>
</dbReference>
<keyword evidence="3" id="KW-1185">Reference proteome</keyword>
<feature type="domain" description="SsuA/THI5-like" evidence="1">
    <location>
        <begin position="130"/>
        <end position="288"/>
    </location>
</feature>
<dbReference type="PANTHER" id="PTHR30024:SF46">
    <property type="entry name" value="ABC TRANSPORTER, SUBSTRATE-BINDING LIPOPROTEIN"/>
    <property type="match status" value="1"/>
</dbReference>
<accession>A0A1G5RQ56</accession>
<dbReference type="RefSeq" id="WP_092588968.1">
    <property type="nucleotide sequence ID" value="NZ_FMWL01000001.1"/>
</dbReference>
<protein>
    <submittedName>
        <fullName evidence="2">NitT/TauT family transport system substrate-binding protein</fullName>
    </submittedName>
</protein>
<dbReference type="Gene3D" id="3.40.190.10">
    <property type="entry name" value="Periplasmic binding protein-like II"/>
    <property type="match status" value="2"/>
</dbReference>